<keyword evidence="3" id="KW-1185">Reference proteome</keyword>
<dbReference type="AlphaFoldDB" id="A0A0U5EYS5"/>
<dbReference type="GeneID" id="34784673"/>
<reference evidence="3" key="1">
    <citation type="submission" date="2014-09" db="EMBL/GenBank/DDBJ databases">
        <authorList>
            <person name="Illeghems K.G."/>
        </authorList>
    </citation>
    <scope>NUCLEOTIDE SEQUENCE [LARGE SCALE GENOMIC DNA]</scope>
    <source>
        <strain evidence="3">108B</strain>
    </source>
</reference>
<dbReference type="KEGG" id="asz:ASN_3736"/>
<organism evidence="2 3">
    <name type="scientific">Acetobacter senegalensis</name>
    <dbReference type="NCBI Taxonomy" id="446692"/>
    <lineage>
        <taxon>Bacteria</taxon>
        <taxon>Pseudomonadati</taxon>
        <taxon>Pseudomonadota</taxon>
        <taxon>Alphaproteobacteria</taxon>
        <taxon>Acetobacterales</taxon>
        <taxon>Acetobacteraceae</taxon>
        <taxon>Acetobacter</taxon>
    </lineage>
</organism>
<feature type="compositionally biased region" description="Low complexity" evidence="1">
    <location>
        <begin position="67"/>
        <end position="77"/>
    </location>
</feature>
<dbReference type="Pfam" id="PF06676">
    <property type="entry name" value="DUF1178"/>
    <property type="match status" value="1"/>
</dbReference>
<dbReference type="Proteomes" id="UP000056109">
    <property type="component" value="Chromosome I"/>
</dbReference>
<evidence type="ECO:0000313" key="3">
    <source>
        <dbReference type="Proteomes" id="UP000056109"/>
    </source>
</evidence>
<name>A0A0U5EYS5_9PROT</name>
<dbReference type="InterPro" id="IPR009562">
    <property type="entry name" value="DUF1178"/>
</dbReference>
<evidence type="ECO:0000313" key="2">
    <source>
        <dbReference type="EMBL" id="CEF42954.1"/>
    </source>
</evidence>
<dbReference type="RefSeq" id="WP_006557637.1">
    <property type="nucleotide sequence ID" value="NZ_JAIMFP010000006.1"/>
</dbReference>
<sequence length="155" mass="16805">MICYRLQCENGHAFEGWYRDSATFVQLQQNGFLSCPECGTSDVRQALMAPAIAKGGKSGGAAEHESAPTSAPAAQAAGGAGIPDKVLVAFQKMRQVVEQNCENMGDRFAEEAVRIHHGEAPERGIYGNATERDHEMLREEGVDVVAIPWVRRSDS</sequence>
<evidence type="ECO:0000256" key="1">
    <source>
        <dbReference type="SAM" id="MobiDB-lite"/>
    </source>
</evidence>
<protein>
    <submittedName>
        <fullName evidence="2">Uncharacterized protein</fullName>
    </submittedName>
</protein>
<dbReference type="PROSITE" id="PS51257">
    <property type="entry name" value="PROKAR_LIPOPROTEIN"/>
    <property type="match status" value="1"/>
</dbReference>
<accession>A0A0U5EYS5</accession>
<feature type="region of interest" description="Disordered" evidence="1">
    <location>
        <begin position="54"/>
        <end position="78"/>
    </location>
</feature>
<dbReference type="EMBL" id="LN606600">
    <property type="protein sequence ID" value="CEF42954.1"/>
    <property type="molecule type" value="Genomic_DNA"/>
</dbReference>
<gene>
    <name evidence="2" type="ORF">ASN_3736</name>
</gene>
<dbReference type="PATRIC" id="fig|446692.3.peg.3965"/>
<proteinExistence type="predicted"/>
<dbReference type="PIRSF" id="PIRSF032131">
    <property type="entry name" value="UCP032131"/>
    <property type="match status" value="1"/>
</dbReference>